<dbReference type="AlphaFoldDB" id="A0A0R2FN48"/>
<dbReference type="InterPro" id="IPR020846">
    <property type="entry name" value="MFS_dom"/>
</dbReference>
<reference evidence="9 10" key="1">
    <citation type="journal article" date="2015" name="Genome Announc.">
        <title>Expanding the biotechnology potential of lactobacilli through comparative genomics of 213 strains and associated genera.</title>
        <authorList>
            <person name="Sun Z."/>
            <person name="Harris H.M."/>
            <person name="McCann A."/>
            <person name="Guo C."/>
            <person name="Argimon S."/>
            <person name="Zhang W."/>
            <person name="Yang X."/>
            <person name="Jeffery I.B."/>
            <person name="Cooney J.C."/>
            <person name="Kagawa T.F."/>
            <person name="Liu W."/>
            <person name="Song Y."/>
            <person name="Salvetti E."/>
            <person name="Wrobel A."/>
            <person name="Rasinkangas P."/>
            <person name="Parkhill J."/>
            <person name="Rea M.C."/>
            <person name="O'Sullivan O."/>
            <person name="Ritari J."/>
            <person name="Douillard F.P."/>
            <person name="Paul Ross R."/>
            <person name="Yang R."/>
            <person name="Briner A.E."/>
            <person name="Felis G.E."/>
            <person name="de Vos W.M."/>
            <person name="Barrangou R."/>
            <person name="Klaenhammer T.R."/>
            <person name="Caufield P.W."/>
            <person name="Cui Y."/>
            <person name="Zhang H."/>
            <person name="O'Toole P.W."/>
        </authorList>
    </citation>
    <scope>NUCLEOTIDE SEQUENCE [LARGE SCALE GENOMIC DNA]</scope>
    <source>
        <strain evidence="9 10">ATCC 27304</strain>
    </source>
</reference>
<evidence type="ECO:0000259" key="8">
    <source>
        <dbReference type="PROSITE" id="PS50850"/>
    </source>
</evidence>
<dbReference type="Pfam" id="PF07690">
    <property type="entry name" value="MFS_1"/>
    <property type="match status" value="1"/>
</dbReference>
<gene>
    <name evidence="9" type="ORF">IV36_GL000416</name>
</gene>
<protein>
    <submittedName>
        <fullName evidence="9">Transporter major facilitator superfamily MFS 1</fullName>
    </submittedName>
</protein>
<feature type="transmembrane region" description="Helical" evidence="7">
    <location>
        <begin position="261"/>
        <end position="285"/>
    </location>
</feature>
<evidence type="ECO:0000256" key="3">
    <source>
        <dbReference type="ARBA" id="ARBA00022475"/>
    </source>
</evidence>
<feature type="transmembrane region" description="Helical" evidence="7">
    <location>
        <begin position="159"/>
        <end position="179"/>
    </location>
</feature>
<feature type="transmembrane region" description="Helical" evidence="7">
    <location>
        <begin position="7"/>
        <end position="29"/>
    </location>
</feature>
<dbReference type="PANTHER" id="PTHR43124">
    <property type="entry name" value="PURINE EFFLUX PUMP PBUE"/>
    <property type="match status" value="1"/>
</dbReference>
<accession>A0A0R2FN48</accession>
<feature type="domain" description="Major facilitator superfamily (MFS) profile" evidence="8">
    <location>
        <begin position="6"/>
        <end position="378"/>
    </location>
</feature>
<keyword evidence="5 7" id="KW-1133">Transmembrane helix</keyword>
<dbReference type="SUPFAM" id="SSF103473">
    <property type="entry name" value="MFS general substrate transporter"/>
    <property type="match status" value="1"/>
</dbReference>
<feature type="transmembrane region" description="Helical" evidence="7">
    <location>
        <begin position="130"/>
        <end position="153"/>
    </location>
</feature>
<feature type="transmembrane region" description="Helical" evidence="7">
    <location>
        <begin position="333"/>
        <end position="350"/>
    </location>
</feature>
<dbReference type="EMBL" id="JQAR01000013">
    <property type="protein sequence ID" value="KRN29099.1"/>
    <property type="molecule type" value="Genomic_DNA"/>
</dbReference>
<feature type="transmembrane region" description="Helical" evidence="7">
    <location>
        <begin position="235"/>
        <end position="254"/>
    </location>
</feature>
<evidence type="ECO:0000256" key="6">
    <source>
        <dbReference type="ARBA" id="ARBA00023136"/>
    </source>
</evidence>
<dbReference type="CDD" id="cd17324">
    <property type="entry name" value="MFS_NepI_like"/>
    <property type="match status" value="1"/>
</dbReference>
<dbReference type="InterPro" id="IPR011701">
    <property type="entry name" value="MFS"/>
</dbReference>
<evidence type="ECO:0000313" key="9">
    <source>
        <dbReference type="EMBL" id="KRN29099.1"/>
    </source>
</evidence>
<dbReference type="InterPro" id="IPR036259">
    <property type="entry name" value="MFS_trans_sf"/>
</dbReference>
<organism evidence="9 10">
    <name type="scientific">Liquorilactobacillus mali</name>
    <dbReference type="NCBI Taxonomy" id="1618"/>
    <lineage>
        <taxon>Bacteria</taxon>
        <taxon>Bacillati</taxon>
        <taxon>Bacillota</taxon>
        <taxon>Bacilli</taxon>
        <taxon>Lactobacillales</taxon>
        <taxon>Lactobacillaceae</taxon>
        <taxon>Liquorilactobacillus</taxon>
    </lineage>
</organism>
<feature type="transmembrane region" description="Helical" evidence="7">
    <location>
        <begin position="97"/>
        <end position="118"/>
    </location>
</feature>
<evidence type="ECO:0000256" key="1">
    <source>
        <dbReference type="ARBA" id="ARBA00004651"/>
    </source>
</evidence>
<dbReference type="GO" id="GO:0022857">
    <property type="term" value="F:transmembrane transporter activity"/>
    <property type="evidence" value="ECO:0007669"/>
    <property type="project" value="InterPro"/>
</dbReference>
<dbReference type="OrthoDB" id="212436at2"/>
<evidence type="ECO:0000313" key="10">
    <source>
        <dbReference type="Proteomes" id="UP000051727"/>
    </source>
</evidence>
<keyword evidence="4 7" id="KW-0812">Transmembrane</keyword>
<evidence type="ECO:0000256" key="2">
    <source>
        <dbReference type="ARBA" id="ARBA00022448"/>
    </source>
</evidence>
<dbReference type="GO" id="GO:0005886">
    <property type="term" value="C:plasma membrane"/>
    <property type="evidence" value="ECO:0007669"/>
    <property type="project" value="UniProtKB-SubCell"/>
</dbReference>
<keyword evidence="3" id="KW-1003">Cell membrane</keyword>
<sequence>MKYRRLSFLFFLVMFVIGTDTFLVSPLLPTLTKNYGISTCLSGLIVSFYALGYMLGAITIGPFSDNHDRKLILVSGLICFSLATTACGLANSFSLMLITRFIAGVAAASASPQIWATIPQIFPKNQVVKVMGYATSGLAFAQIIGVPLGSFLAGWSWRFPFFFVGTIALILTILVITYMPHLDKTNTRATSFSIYRNFFKNKQALKLLFSYLLFQMANFCAFSFIGTWFSNNFSLPIASIGGFVLIIGLGQFIGSLTGSHIVHLLTLPKAFFLEFLLFIFGYIILPFSPSAIIATVILSFIYFIGGAIFPLFMSTLQATAPKARGTMSALSNASMYLGEAIGGVFGGILIRNFPGFFGISAFTVIGVFLAMLLYAHQGYFKK</sequence>
<dbReference type="RefSeq" id="WP_056991447.1">
    <property type="nucleotide sequence ID" value="NZ_JQAR01000013.1"/>
</dbReference>
<comment type="subcellular location">
    <subcellularLocation>
        <location evidence="1">Cell membrane</location>
        <topology evidence="1">Multi-pass membrane protein</topology>
    </subcellularLocation>
</comment>
<name>A0A0R2FN48_9LACO</name>
<keyword evidence="6 7" id="KW-0472">Membrane</keyword>
<dbReference type="Proteomes" id="UP000051727">
    <property type="component" value="Unassembled WGS sequence"/>
</dbReference>
<keyword evidence="2" id="KW-0813">Transport</keyword>
<dbReference type="InterPro" id="IPR050189">
    <property type="entry name" value="MFS_Efflux_Transporters"/>
</dbReference>
<dbReference type="PROSITE" id="PS50850">
    <property type="entry name" value="MFS"/>
    <property type="match status" value="1"/>
</dbReference>
<feature type="transmembrane region" description="Helical" evidence="7">
    <location>
        <begin position="291"/>
        <end position="312"/>
    </location>
</feature>
<proteinExistence type="predicted"/>
<comment type="caution">
    <text evidence="9">The sequence shown here is derived from an EMBL/GenBank/DDBJ whole genome shotgun (WGS) entry which is preliminary data.</text>
</comment>
<evidence type="ECO:0000256" key="5">
    <source>
        <dbReference type="ARBA" id="ARBA00022989"/>
    </source>
</evidence>
<dbReference type="Gene3D" id="1.20.1250.20">
    <property type="entry name" value="MFS general substrate transporter like domains"/>
    <property type="match status" value="1"/>
</dbReference>
<dbReference type="STRING" id="1618.IV36_GL000416"/>
<feature type="transmembrane region" description="Helical" evidence="7">
    <location>
        <begin position="208"/>
        <end position="229"/>
    </location>
</feature>
<dbReference type="PATRIC" id="fig|1618.3.peg.416"/>
<feature type="transmembrane region" description="Helical" evidence="7">
    <location>
        <begin position="35"/>
        <end position="59"/>
    </location>
</feature>
<evidence type="ECO:0000256" key="4">
    <source>
        <dbReference type="ARBA" id="ARBA00022692"/>
    </source>
</evidence>
<evidence type="ECO:0000256" key="7">
    <source>
        <dbReference type="SAM" id="Phobius"/>
    </source>
</evidence>
<dbReference type="PANTHER" id="PTHR43124:SF3">
    <property type="entry name" value="CHLORAMPHENICOL EFFLUX PUMP RV0191"/>
    <property type="match status" value="1"/>
</dbReference>
<feature type="transmembrane region" description="Helical" evidence="7">
    <location>
        <begin position="71"/>
        <end position="91"/>
    </location>
</feature>
<feature type="transmembrane region" description="Helical" evidence="7">
    <location>
        <begin position="356"/>
        <end position="375"/>
    </location>
</feature>